<proteinExistence type="predicted"/>
<dbReference type="OrthoDB" id="2104158at2759"/>
<dbReference type="PANTHER" id="PTHR33487">
    <property type="entry name" value="CILIA- AND FLAGELLA-ASSOCIATED PROTEIN 54"/>
    <property type="match status" value="1"/>
</dbReference>
<sequence length="1832" mass="205844">VVNYKNDFELSGAEDPAILTSYVTALAPIDGYREVMKFKRRTKYLQYFVMVVEKALATDAPEKVLEWSNDTEMWLNKRNDILMPSDKTSAARQSTEFDGEEMKNKKFATAIVEYGKPTAKKTTKSMRQLLETLAAVKERTESTSTSSEQPAKPVKPVKNGKPSKSTSPVRTPPHVPRIIRKGRRKLRSGNENDLIRAIEALQSRLPAFWKTEGRKRKLRAITTEENPWRCQWNIIRALASFRMFVKNSKKTERSSSDSSNPDSVHVLDTEWFGLDVSGVLIRERNSILKDSSSAFKNLVISLTQRQNPVKKKEQLRIDDETEYLRYVYNASKFLSKAVVLSYRCKCWGLLQNACSQLWNMRQKLYEYVMDPGSEISDDVLYEITWSAFYFAADTLLDMLLYIKQNKKETSKTKSKASEDDSRNEVSFWGDIESEKGGSDLIFEQHLDDQTTADVVWIKRVIMHCMEVLFYKEKWEKLSDIILRFNALSRGRYAEKVLPLLAFAQEKLLEKAQQCGGVSTTQPDVVLSADSGKPKGLKINLTAGSASFEPAVHIDPKGHDVYSDDNNAQRLFCVPVDKTSTLQLLKESVELKHCVARALQHSRELFLRYLAGLGQHLKKSTSRVAFVSSEGQGLTAAPSNMSDLKFDKIDDVQKCPLTSSQLAVVITSYDKTIEMLQFHGRRALLAQAMNEIGNIMLHIGNKRSAYRWWQTVLDTILSPVSQSEHGQTNHNRYHDAVHVEPSVLLKKRGMWGCLLAAVTAVNIARYIQTDNADKRLDYCCVAASLLKAMFSCSLPHPTSCCDFALYDIGNGFPVGTLIPGINLFSDPFRCDAKVLLSSTIWLAEELIDTGHYIMVLPLLTLARYISSDIFENEHWVTKVLILRIRALTKAGMFSHSYNVLNTLLLGKNVKKAQKNQNIDSFDSDKPLNDTNNIQALTNLISNRASPATILSYGSEASRNLILEQARLLVEIAACVYAIPLNLKTQLVEKLTGETCEISALEVSKSSNKPAIIIFDDDVTQVTIKSYLLAGAELLLEELRHEILGPQKNLRDFLDARGHLFKPVDFKTLVLVELELANILHQYFESLRAAKVIYECMRALEDASVLLEHDAIRLGSAWTAFSRSPDPAKTPDSLRSDVGSVKSDIDANLWLTCRIKMVEYLFCEENSVGRIAGFSRSVVALTGSAEQHCEQGLDESDAFGHSETVAELQFGALLLKLKGGCLTQEDFDALKSTIDMLQHLHPLSVKGSLLLVKMLIYRGDIAESFGGTAEERCDSYTKAETILHEQILGVNIHSSSAEPLRTSKNIYLPHNMLLAETKLRLGRAKIQEIDSSSETQTILDVLSFLMEALRIVTEAELDQNPLESEFLLLMGMCQSFLWSKGECSDLIVIMSFVDAIKKTYSFDHNLELMRKCYEQLTLFYLAKAEKMREELANQEASRASDTPNLSRVVTKLARKDPEGKIKDKHALLVKRETKKELRAIWIAARAVTTLTAVIDTRGQLHGNVTGLLISKTSGEKIPLPVIHDLLGSVSIVLRPEVEHFIQEDGVITMESWINGSNMVQLTWNHLLSYIEYLQRQISYQSLGVKTHGGPLFRWPKLLKLHQLHEFLGSELEVYVKNGYGVKCSPLLLLPDLPVKKDESDSRIKGRSVDEAGENEISISWVKSNPLSKRFKKEEDEVECIYAFNNKAISGVPIAGVSAGKKVVLRQTLAEVHEQLQCLLEMAENDYALLQTRASKPDAPPVSSGTPQTARKKKVSGIRMLSGRGTRDLQIQNSLRGCLNAATKMMKPLMSEKKDVPFEASHSNVRILESVFNPSRGYIGKVPDSIYQWISSIFV</sequence>
<dbReference type="Proteomes" id="UP001152795">
    <property type="component" value="Unassembled WGS sequence"/>
</dbReference>
<feature type="region of interest" description="Disordered" evidence="2">
    <location>
        <begin position="137"/>
        <end position="186"/>
    </location>
</feature>
<gene>
    <name evidence="3" type="ORF">PACLA_8A076741</name>
</gene>
<feature type="non-terminal residue" evidence="3">
    <location>
        <position position="1"/>
    </location>
</feature>
<dbReference type="PANTHER" id="PTHR33487:SF1">
    <property type="entry name" value="CILIA- AND FLAGELLA-ASSOCIATED PROTEIN 54"/>
    <property type="match status" value="1"/>
</dbReference>
<feature type="compositionally biased region" description="Basic residues" evidence="2">
    <location>
        <begin position="177"/>
        <end position="186"/>
    </location>
</feature>
<protein>
    <submittedName>
        <fullName evidence="3">Uncharacterized protein</fullName>
    </submittedName>
</protein>
<reference evidence="3" key="1">
    <citation type="submission" date="2020-04" db="EMBL/GenBank/DDBJ databases">
        <authorList>
            <person name="Alioto T."/>
            <person name="Alioto T."/>
            <person name="Gomez Garrido J."/>
        </authorList>
    </citation>
    <scope>NUCLEOTIDE SEQUENCE</scope>
    <source>
        <strain evidence="3">A484AB</strain>
    </source>
</reference>
<evidence type="ECO:0000313" key="3">
    <source>
        <dbReference type="EMBL" id="CAB3989196.1"/>
    </source>
</evidence>
<organism evidence="3 4">
    <name type="scientific">Paramuricea clavata</name>
    <name type="common">Red gorgonian</name>
    <name type="synonym">Violescent sea-whip</name>
    <dbReference type="NCBI Taxonomy" id="317549"/>
    <lineage>
        <taxon>Eukaryota</taxon>
        <taxon>Metazoa</taxon>
        <taxon>Cnidaria</taxon>
        <taxon>Anthozoa</taxon>
        <taxon>Octocorallia</taxon>
        <taxon>Malacalcyonacea</taxon>
        <taxon>Plexauridae</taxon>
        <taxon>Paramuricea</taxon>
    </lineage>
</organism>
<feature type="coiled-coil region" evidence="1">
    <location>
        <begin position="1703"/>
        <end position="1730"/>
    </location>
</feature>
<dbReference type="GO" id="GO:0060271">
    <property type="term" value="P:cilium assembly"/>
    <property type="evidence" value="ECO:0007669"/>
    <property type="project" value="TreeGrafter"/>
</dbReference>
<evidence type="ECO:0000256" key="1">
    <source>
        <dbReference type="SAM" id="Coils"/>
    </source>
</evidence>
<comment type="caution">
    <text evidence="3">The sequence shown here is derived from an EMBL/GenBank/DDBJ whole genome shotgun (WGS) entry which is preliminary data.</text>
</comment>
<keyword evidence="1" id="KW-0175">Coiled coil</keyword>
<keyword evidence="4" id="KW-1185">Reference proteome</keyword>
<accession>A0A7D9HQ49</accession>
<name>A0A7D9HQ49_PARCT</name>
<evidence type="ECO:0000313" key="4">
    <source>
        <dbReference type="Proteomes" id="UP001152795"/>
    </source>
</evidence>
<dbReference type="EMBL" id="CACRXK020001444">
    <property type="protein sequence ID" value="CAB3989196.1"/>
    <property type="molecule type" value="Genomic_DNA"/>
</dbReference>
<evidence type="ECO:0000256" key="2">
    <source>
        <dbReference type="SAM" id="MobiDB-lite"/>
    </source>
</evidence>